<proteinExistence type="predicted"/>
<dbReference type="GO" id="GO:0009055">
    <property type="term" value="F:electron transfer activity"/>
    <property type="evidence" value="ECO:0007669"/>
    <property type="project" value="InterPro"/>
</dbReference>
<dbReference type="AlphaFoldDB" id="A0A133XU01"/>
<dbReference type="InterPro" id="IPR008254">
    <property type="entry name" value="Flavodoxin/NO_synth"/>
</dbReference>
<evidence type="ECO:0000259" key="1">
    <source>
        <dbReference type="PROSITE" id="PS50902"/>
    </source>
</evidence>
<dbReference type="EMBL" id="LSCR01000015">
    <property type="protein sequence ID" value="KXB34417.1"/>
    <property type="molecule type" value="Genomic_DNA"/>
</dbReference>
<name>A0A133XU01_9ACTN</name>
<protein>
    <submittedName>
        <fullName evidence="2">Putative flavodoxin</fullName>
    </submittedName>
</protein>
<dbReference type="PROSITE" id="PS00201">
    <property type="entry name" value="FLAVODOXIN"/>
    <property type="match status" value="1"/>
</dbReference>
<dbReference type="OrthoDB" id="9790745at2"/>
<comment type="caution">
    <text evidence="2">The sequence shown here is derived from an EMBL/GenBank/DDBJ whole genome shotgun (WGS) entry which is preliminary data.</text>
</comment>
<dbReference type="STRING" id="1393034.HMPREF3192_00856"/>
<dbReference type="Proteomes" id="UP000070675">
    <property type="component" value="Unassembled WGS sequence"/>
</dbReference>
<feature type="domain" description="Flavodoxin-like" evidence="1">
    <location>
        <begin position="3"/>
        <end position="138"/>
    </location>
</feature>
<dbReference type="Pfam" id="PF00258">
    <property type="entry name" value="Flavodoxin_1"/>
    <property type="match status" value="1"/>
</dbReference>
<sequence length="138" mass="15210">MKAGIFYFTTSGNTESIADGLEEVLQEEGVEVIKKAFDEADASDLDELDLVALGTPAQGSEEVDESEFKPFYDENIDVLRDKKLFLFGSYGWGGGEFLDIFADEVKGDDMNVVAVFAYNEALDDDGKEQLSQTVKDIL</sequence>
<dbReference type="SUPFAM" id="SSF52218">
    <property type="entry name" value="Flavoproteins"/>
    <property type="match status" value="1"/>
</dbReference>
<reference evidence="3" key="1">
    <citation type="submission" date="2016-01" db="EMBL/GenBank/DDBJ databases">
        <authorList>
            <person name="Mitreva M."/>
            <person name="Pepin K.H."/>
            <person name="Mihindukulasuriya K.A."/>
            <person name="Fulton R."/>
            <person name="Fronick C."/>
            <person name="O'Laughlin M."/>
            <person name="Miner T."/>
            <person name="Herter B."/>
            <person name="Rosa B.A."/>
            <person name="Cordes M."/>
            <person name="Tomlinson C."/>
            <person name="Wollam A."/>
            <person name="Palsikar V.B."/>
            <person name="Mardis E.R."/>
            <person name="Wilson R.K."/>
        </authorList>
    </citation>
    <scope>NUCLEOTIDE SEQUENCE [LARGE SCALE GENOMIC DNA]</scope>
    <source>
        <strain evidence="3">DNF00019</strain>
    </source>
</reference>
<accession>A0A133XU01</accession>
<dbReference type="GO" id="GO:0010181">
    <property type="term" value="F:FMN binding"/>
    <property type="evidence" value="ECO:0007669"/>
    <property type="project" value="InterPro"/>
</dbReference>
<keyword evidence="3" id="KW-1185">Reference proteome</keyword>
<evidence type="ECO:0000313" key="2">
    <source>
        <dbReference type="EMBL" id="KXB34417.1"/>
    </source>
</evidence>
<dbReference type="PROSITE" id="PS50902">
    <property type="entry name" value="FLAVODOXIN_LIKE"/>
    <property type="match status" value="1"/>
</dbReference>
<dbReference type="InterPro" id="IPR001226">
    <property type="entry name" value="Flavodoxin_CS"/>
</dbReference>
<organism evidence="2 3">
    <name type="scientific">Atopobium deltae</name>
    <dbReference type="NCBI Taxonomy" id="1393034"/>
    <lineage>
        <taxon>Bacteria</taxon>
        <taxon>Bacillati</taxon>
        <taxon>Actinomycetota</taxon>
        <taxon>Coriobacteriia</taxon>
        <taxon>Coriobacteriales</taxon>
        <taxon>Atopobiaceae</taxon>
        <taxon>Atopobium</taxon>
    </lineage>
</organism>
<evidence type="ECO:0000313" key="3">
    <source>
        <dbReference type="Proteomes" id="UP000070675"/>
    </source>
</evidence>
<dbReference type="RefSeq" id="WP_066305500.1">
    <property type="nucleotide sequence ID" value="NZ_KQ959495.1"/>
</dbReference>
<dbReference type="InterPro" id="IPR029039">
    <property type="entry name" value="Flavoprotein-like_sf"/>
</dbReference>
<dbReference type="Gene3D" id="3.40.50.360">
    <property type="match status" value="1"/>
</dbReference>
<dbReference type="PATRIC" id="fig|1393034.3.peg.826"/>
<gene>
    <name evidence="2" type="ORF">HMPREF3192_00856</name>
</gene>